<dbReference type="Proteomes" id="UP000255291">
    <property type="component" value="Unassembled WGS sequence"/>
</dbReference>
<evidence type="ECO:0000313" key="7">
    <source>
        <dbReference type="EMBL" id="RDT46797.1"/>
    </source>
</evidence>
<organism evidence="7 8">
    <name type="scientific">Enterobacter roggenkampii</name>
    <dbReference type="NCBI Taxonomy" id="1812935"/>
    <lineage>
        <taxon>Bacteria</taxon>
        <taxon>Pseudomonadati</taxon>
        <taxon>Pseudomonadota</taxon>
        <taxon>Gammaproteobacteria</taxon>
        <taxon>Enterobacterales</taxon>
        <taxon>Enterobacteriaceae</taxon>
        <taxon>Enterobacter</taxon>
        <taxon>Enterobacter cloacae complex</taxon>
    </lineage>
</organism>
<dbReference type="Gene3D" id="1.20.1720.10">
    <property type="entry name" value="Multidrug resistance protein D"/>
    <property type="match status" value="1"/>
</dbReference>
<evidence type="ECO:0000256" key="1">
    <source>
        <dbReference type="ARBA" id="ARBA00022475"/>
    </source>
</evidence>
<keyword evidence="1" id="KW-1003">Cell membrane</keyword>
<dbReference type="EMBL" id="QRBW01000552">
    <property type="protein sequence ID" value="RDT46797.1"/>
    <property type="molecule type" value="Genomic_DNA"/>
</dbReference>
<comment type="caution">
    <text evidence="7">The sequence shown here is derived from an EMBL/GenBank/DDBJ whole genome shotgun (WGS) entry which is preliminary data.</text>
</comment>
<evidence type="ECO:0000256" key="2">
    <source>
        <dbReference type="ARBA" id="ARBA00022692"/>
    </source>
</evidence>
<feature type="non-terminal residue" evidence="7">
    <location>
        <position position="74"/>
    </location>
</feature>
<evidence type="ECO:0000256" key="4">
    <source>
        <dbReference type="ARBA" id="ARBA00023136"/>
    </source>
</evidence>
<evidence type="ECO:0000256" key="5">
    <source>
        <dbReference type="SAM" id="Phobius"/>
    </source>
</evidence>
<keyword evidence="2 5" id="KW-0812">Transmembrane</keyword>
<sequence>YKRQLSVVGAALGPIVGGVLLNHFWWGAVFLINVPVVVIAFAATLFVAPKAQGDASTPWDFVSSIQALIALSAL</sequence>
<dbReference type="AlphaFoldDB" id="A0ABD7GNC4"/>
<keyword evidence="4 5" id="KW-0472">Membrane</keyword>
<feature type="domain" description="Major facilitator superfamily (MFS) profile" evidence="6">
    <location>
        <begin position="1"/>
        <end position="74"/>
    </location>
</feature>
<name>A0ABD7GNC4_9ENTR</name>
<accession>A0ABD7GNC4</accession>
<proteinExistence type="predicted"/>
<dbReference type="InterPro" id="IPR020846">
    <property type="entry name" value="MFS_dom"/>
</dbReference>
<evidence type="ECO:0000313" key="8">
    <source>
        <dbReference type="Proteomes" id="UP000255291"/>
    </source>
</evidence>
<evidence type="ECO:0000259" key="6">
    <source>
        <dbReference type="PROSITE" id="PS50850"/>
    </source>
</evidence>
<evidence type="ECO:0000256" key="3">
    <source>
        <dbReference type="ARBA" id="ARBA00022989"/>
    </source>
</evidence>
<dbReference type="PROSITE" id="PS50850">
    <property type="entry name" value="MFS"/>
    <property type="match status" value="1"/>
</dbReference>
<gene>
    <name evidence="7" type="ORF">DXF87_26935</name>
</gene>
<feature type="non-terminal residue" evidence="7">
    <location>
        <position position="1"/>
    </location>
</feature>
<protein>
    <submittedName>
        <fullName evidence="7">MFS transporter</fullName>
    </submittedName>
</protein>
<feature type="transmembrane region" description="Helical" evidence="5">
    <location>
        <begin position="24"/>
        <end position="48"/>
    </location>
</feature>
<keyword evidence="3 5" id="KW-1133">Transmembrane helix</keyword>
<dbReference type="SUPFAM" id="SSF103473">
    <property type="entry name" value="MFS general substrate transporter"/>
    <property type="match status" value="1"/>
</dbReference>
<reference evidence="7 8" key="1">
    <citation type="submission" date="2018-07" db="EMBL/GenBank/DDBJ databases">
        <title>The use of a cohorting ward and systematic surveillance cultures for the control of a Klebsiella pneumoniae carbapenemase (KPC)-producing Enterobacteriaceae outbreak.</title>
        <authorList>
            <person name="Doi Y."/>
        </authorList>
    </citation>
    <scope>NUCLEOTIDE SEQUENCE [LARGE SCALE GENOMIC DNA]</scope>
    <source>
        <strain evidence="7 8">1-RC-17-04017</strain>
    </source>
</reference>
<dbReference type="InterPro" id="IPR036259">
    <property type="entry name" value="MFS_trans_sf"/>
</dbReference>